<dbReference type="Proteomes" id="UP000324897">
    <property type="component" value="Chromosome 1"/>
</dbReference>
<keyword evidence="1" id="KW-0812">Transmembrane</keyword>
<feature type="transmembrane region" description="Helical" evidence="1">
    <location>
        <begin position="29"/>
        <end position="58"/>
    </location>
</feature>
<dbReference type="Gramene" id="TVU31744">
    <property type="protein sequence ID" value="TVU31744"/>
    <property type="gene ID" value="EJB05_23442"/>
</dbReference>
<keyword evidence="1" id="KW-0472">Membrane</keyword>
<name>A0A5J9V8B8_9POAL</name>
<dbReference type="AlphaFoldDB" id="A0A5J9V8B8"/>
<accession>A0A5J9V8B8</accession>
<keyword evidence="1" id="KW-1133">Transmembrane helix</keyword>
<evidence type="ECO:0000313" key="2">
    <source>
        <dbReference type="EMBL" id="TVU31744.1"/>
    </source>
</evidence>
<dbReference type="EMBL" id="RWGY01000011">
    <property type="protein sequence ID" value="TVU31744.1"/>
    <property type="molecule type" value="Genomic_DNA"/>
</dbReference>
<evidence type="ECO:0000256" key="1">
    <source>
        <dbReference type="SAM" id="Phobius"/>
    </source>
</evidence>
<proteinExistence type="predicted"/>
<keyword evidence="3" id="KW-1185">Reference proteome</keyword>
<feature type="non-terminal residue" evidence="2">
    <location>
        <position position="1"/>
    </location>
</feature>
<comment type="caution">
    <text evidence="2">The sequence shown here is derived from an EMBL/GenBank/DDBJ whole genome shotgun (WGS) entry which is preliminary data.</text>
</comment>
<reference evidence="2 3" key="1">
    <citation type="journal article" date="2019" name="Sci. Rep.">
        <title>A high-quality genome of Eragrostis curvula grass provides insights into Poaceae evolution and supports new strategies to enhance forage quality.</title>
        <authorList>
            <person name="Carballo J."/>
            <person name="Santos B.A.C.M."/>
            <person name="Zappacosta D."/>
            <person name="Garbus I."/>
            <person name="Selva J.P."/>
            <person name="Gallo C.A."/>
            <person name="Diaz A."/>
            <person name="Albertini E."/>
            <person name="Caccamo M."/>
            <person name="Echenique V."/>
        </authorList>
    </citation>
    <scope>NUCLEOTIDE SEQUENCE [LARGE SCALE GENOMIC DNA]</scope>
    <source>
        <strain evidence="3">cv. Victoria</strain>
        <tissue evidence="2">Leaf</tissue>
    </source>
</reference>
<protein>
    <submittedName>
        <fullName evidence="2">Uncharacterized protein</fullName>
    </submittedName>
</protein>
<evidence type="ECO:0000313" key="3">
    <source>
        <dbReference type="Proteomes" id="UP000324897"/>
    </source>
</evidence>
<sequence>MAVEQIMGVGEIEDSGHDVFVSLLCSRCFAAATVFAVISSAAATVFSAAATVFAVIFLQP</sequence>
<organism evidence="2 3">
    <name type="scientific">Eragrostis curvula</name>
    <name type="common">weeping love grass</name>
    <dbReference type="NCBI Taxonomy" id="38414"/>
    <lineage>
        <taxon>Eukaryota</taxon>
        <taxon>Viridiplantae</taxon>
        <taxon>Streptophyta</taxon>
        <taxon>Embryophyta</taxon>
        <taxon>Tracheophyta</taxon>
        <taxon>Spermatophyta</taxon>
        <taxon>Magnoliopsida</taxon>
        <taxon>Liliopsida</taxon>
        <taxon>Poales</taxon>
        <taxon>Poaceae</taxon>
        <taxon>PACMAD clade</taxon>
        <taxon>Chloridoideae</taxon>
        <taxon>Eragrostideae</taxon>
        <taxon>Eragrostidinae</taxon>
        <taxon>Eragrostis</taxon>
    </lineage>
</organism>
<gene>
    <name evidence="2" type="ORF">EJB05_23442</name>
</gene>